<feature type="non-terminal residue" evidence="2">
    <location>
        <position position="1"/>
    </location>
</feature>
<sequence length="197" mass="22499">LGPHPPLPHQPLLRLDRANRRPDRRPIHVVHRLPRLQRARLCQQIFPLHSAAHRHHHARRLPDLLGLGVPARDSVSRHSQARRAHQEHGRHLGGVQSHGRHPAAAQHPPIHRRSPDRQDRLPSQRRRHQPQAARQGLQPGGPRPHRAHRLPLRDLARLLRRQVVLPVPAHEAVVLGLCRPARCRRVCPGHSHDLPDG</sequence>
<comment type="caution">
    <text evidence="2">The sequence shown here is derived from an EMBL/GenBank/DDBJ whole genome shotgun (WGS) entry which is preliminary data.</text>
</comment>
<dbReference type="EMBL" id="JAVRRA010019247">
    <property type="protein sequence ID" value="KAK5182798.1"/>
    <property type="molecule type" value="Genomic_DNA"/>
</dbReference>
<evidence type="ECO:0000313" key="2">
    <source>
        <dbReference type="EMBL" id="KAK5182798.1"/>
    </source>
</evidence>
<feature type="non-terminal residue" evidence="2">
    <location>
        <position position="197"/>
    </location>
</feature>
<feature type="region of interest" description="Disordered" evidence="1">
    <location>
        <begin position="72"/>
        <end position="148"/>
    </location>
</feature>
<evidence type="ECO:0000256" key="1">
    <source>
        <dbReference type="SAM" id="MobiDB-lite"/>
    </source>
</evidence>
<keyword evidence="3" id="KW-1185">Reference proteome</keyword>
<organism evidence="2 3">
    <name type="scientific">Cryomyces antarcticus</name>
    <dbReference type="NCBI Taxonomy" id="329879"/>
    <lineage>
        <taxon>Eukaryota</taxon>
        <taxon>Fungi</taxon>
        <taxon>Dikarya</taxon>
        <taxon>Ascomycota</taxon>
        <taxon>Pezizomycotina</taxon>
        <taxon>Dothideomycetes</taxon>
        <taxon>Dothideomycetes incertae sedis</taxon>
        <taxon>Cryomyces</taxon>
    </lineage>
</organism>
<gene>
    <name evidence="2" type="ORF">LTR16_010186</name>
</gene>
<dbReference type="Proteomes" id="UP001357485">
    <property type="component" value="Unassembled WGS sequence"/>
</dbReference>
<name>A0ABR0LJ65_9PEZI</name>
<reference evidence="2 3" key="1">
    <citation type="submission" date="2023-08" db="EMBL/GenBank/DDBJ databases">
        <title>Black Yeasts Isolated from many extreme environments.</title>
        <authorList>
            <person name="Coleine C."/>
            <person name="Stajich J.E."/>
            <person name="Selbmann L."/>
        </authorList>
    </citation>
    <scope>NUCLEOTIDE SEQUENCE [LARGE SCALE GENOMIC DNA]</scope>
    <source>
        <strain evidence="2 3">CCFEE 536</strain>
    </source>
</reference>
<accession>A0ABR0LJ65</accession>
<feature type="compositionally biased region" description="Basic and acidic residues" evidence="1">
    <location>
        <begin position="113"/>
        <end position="122"/>
    </location>
</feature>
<evidence type="ECO:0000313" key="3">
    <source>
        <dbReference type="Proteomes" id="UP001357485"/>
    </source>
</evidence>
<protein>
    <submittedName>
        <fullName evidence="2">Uncharacterized protein</fullName>
    </submittedName>
</protein>
<proteinExistence type="predicted"/>